<sequence length="367" mass="40842">MPNIMDYLQWRGDLTLSQSPFCEVDNLILSYLSYVNLDGIAPAPQMGAMTVKEASDLFFDLYSPECLKADRSFIRLAPYVMEAMAGSPRFCNAKIQNYVNELAFDEQFQFAALEVVLDDGTSYIAYRGTDDTIVGWKEDFQLSAGVVPAQRKAADYLNEVAGNSMRKLWVGGHSKGGNLAVYAAAMCEPNVQERIEVVYCNDGPGFLGTFLTTSGFQRILPKIQRFVPEASVIGMILEHGDEPTVISSSQKGILQHDGLSWEVLGARFLKKEKIDRRTEIFNDTLHNWLENLEPDMRAEVVGDFFSVLEATGAQTLTGLQEGGLRYVSVMMKKAESLRPETKTAVDDLLKSLFGHLKELVLDSEKEG</sequence>
<dbReference type="SUPFAM" id="SSF53474">
    <property type="entry name" value="alpha/beta-Hydrolases"/>
    <property type="match status" value="1"/>
</dbReference>
<organism evidence="1 2">
    <name type="scientific">Bariatricus massiliensis</name>
    <dbReference type="NCBI Taxonomy" id="1745713"/>
    <lineage>
        <taxon>Bacteria</taxon>
        <taxon>Bacillati</taxon>
        <taxon>Bacillota</taxon>
        <taxon>Clostridia</taxon>
        <taxon>Lachnospirales</taxon>
        <taxon>Lachnospiraceae</taxon>
        <taxon>Bariatricus</taxon>
    </lineage>
</organism>
<evidence type="ECO:0000313" key="1">
    <source>
        <dbReference type="EMBL" id="MCB7387998.1"/>
    </source>
</evidence>
<dbReference type="EMBL" id="JAJCIS010000007">
    <property type="protein sequence ID" value="MCB7387998.1"/>
    <property type="molecule type" value="Genomic_DNA"/>
</dbReference>
<dbReference type="RefSeq" id="WP_066733043.1">
    <property type="nucleotide sequence ID" value="NZ_JAJCIQ010000008.1"/>
</dbReference>
<dbReference type="Pfam" id="PF11187">
    <property type="entry name" value="Mbeg1-like"/>
    <property type="match status" value="1"/>
</dbReference>
<comment type="caution">
    <text evidence="1">The sequence shown here is derived from an EMBL/GenBank/DDBJ whole genome shotgun (WGS) entry which is preliminary data.</text>
</comment>
<evidence type="ECO:0000313" key="2">
    <source>
        <dbReference type="Proteomes" id="UP001299546"/>
    </source>
</evidence>
<dbReference type="InterPro" id="IPR024499">
    <property type="entry name" value="Mbeg1-like"/>
</dbReference>
<accession>A0ABS8DHT1</accession>
<gene>
    <name evidence="1" type="ORF">LIZ65_11910</name>
</gene>
<protein>
    <submittedName>
        <fullName evidence="1">DUF2974 domain-containing protein</fullName>
    </submittedName>
</protein>
<reference evidence="1 2" key="1">
    <citation type="submission" date="2021-10" db="EMBL/GenBank/DDBJ databases">
        <title>Collection of gut derived symbiotic bacterial strains cultured from healthy donors.</title>
        <authorList>
            <person name="Lin H."/>
            <person name="Littmann E."/>
            <person name="Kohout C."/>
            <person name="Pamer E.G."/>
        </authorList>
    </citation>
    <scope>NUCLEOTIDE SEQUENCE [LARGE SCALE GENOMIC DNA]</scope>
    <source>
        <strain evidence="1 2">DFI.1.165</strain>
    </source>
</reference>
<dbReference type="InterPro" id="IPR029058">
    <property type="entry name" value="AB_hydrolase_fold"/>
</dbReference>
<proteinExistence type="predicted"/>
<dbReference type="Proteomes" id="UP001299546">
    <property type="component" value="Unassembled WGS sequence"/>
</dbReference>
<name>A0ABS8DHT1_9FIRM</name>
<keyword evidence="2" id="KW-1185">Reference proteome</keyword>